<accession>A0AAD5D0B5</accession>
<dbReference type="GO" id="GO:0016020">
    <property type="term" value="C:membrane"/>
    <property type="evidence" value="ECO:0007669"/>
    <property type="project" value="InterPro"/>
</dbReference>
<sequence>CVGLVDWSLTSNFHGLFRWWRPLWLYAGFNIFFLYAYQLPIILPKFFSAIGDFIGLYKVSPASGWTQICSGFSLILFFFGLSFVKPDLEEMNFTMSMREGNLTEHLLPSTNSFFTCESRSGERHTNFLLRGAVFRTFSINFFTYGA</sequence>
<proteinExistence type="predicted"/>
<dbReference type="GO" id="GO:0008381">
    <property type="term" value="F:mechanosensitive monoatomic ion channel activity"/>
    <property type="evidence" value="ECO:0007669"/>
    <property type="project" value="InterPro"/>
</dbReference>
<feature type="non-terminal residue" evidence="2">
    <location>
        <position position="1"/>
    </location>
</feature>
<dbReference type="GO" id="GO:0005261">
    <property type="term" value="F:monoatomic cation channel activity"/>
    <property type="evidence" value="ECO:0007669"/>
    <property type="project" value="TreeGrafter"/>
</dbReference>
<gene>
    <name evidence="2" type="ORF">M8C21_021447</name>
</gene>
<name>A0AAD5D0B5_AMBAR</name>
<dbReference type="EMBL" id="JAMZMK010005874">
    <property type="protein sequence ID" value="KAI7751563.1"/>
    <property type="molecule type" value="Genomic_DNA"/>
</dbReference>
<keyword evidence="3" id="KW-1185">Reference proteome</keyword>
<evidence type="ECO:0000313" key="2">
    <source>
        <dbReference type="EMBL" id="KAI7751563.1"/>
    </source>
</evidence>
<feature type="transmembrane region" description="Helical" evidence="1">
    <location>
        <begin position="23"/>
        <end position="43"/>
    </location>
</feature>
<evidence type="ECO:0000256" key="1">
    <source>
        <dbReference type="SAM" id="Phobius"/>
    </source>
</evidence>
<comment type="caution">
    <text evidence="2">The sequence shown here is derived from an EMBL/GenBank/DDBJ whole genome shotgun (WGS) entry which is preliminary data.</text>
</comment>
<reference evidence="2" key="1">
    <citation type="submission" date="2022-06" db="EMBL/GenBank/DDBJ databases">
        <title>Uncovering the hologenomic basis of an extraordinary plant invasion.</title>
        <authorList>
            <person name="Bieker V.C."/>
            <person name="Martin M.D."/>
            <person name="Gilbert T."/>
            <person name="Hodgins K."/>
            <person name="Battlay P."/>
            <person name="Petersen B."/>
            <person name="Wilson J."/>
        </authorList>
    </citation>
    <scope>NUCLEOTIDE SEQUENCE</scope>
    <source>
        <strain evidence="2">AA19_3_7</strain>
        <tissue evidence="2">Leaf</tissue>
    </source>
</reference>
<dbReference type="GO" id="GO:0050982">
    <property type="term" value="P:detection of mechanical stimulus"/>
    <property type="evidence" value="ECO:0007669"/>
    <property type="project" value="TreeGrafter"/>
</dbReference>
<keyword evidence="1" id="KW-1133">Transmembrane helix</keyword>
<organism evidence="2 3">
    <name type="scientific">Ambrosia artemisiifolia</name>
    <name type="common">Common ragweed</name>
    <dbReference type="NCBI Taxonomy" id="4212"/>
    <lineage>
        <taxon>Eukaryota</taxon>
        <taxon>Viridiplantae</taxon>
        <taxon>Streptophyta</taxon>
        <taxon>Embryophyta</taxon>
        <taxon>Tracheophyta</taxon>
        <taxon>Spermatophyta</taxon>
        <taxon>Magnoliopsida</taxon>
        <taxon>eudicotyledons</taxon>
        <taxon>Gunneridae</taxon>
        <taxon>Pentapetalae</taxon>
        <taxon>asterids</taxon>
        <taxon>campanulids</taxon>
        <taxon>Asterales</taxon>
        <taxon>Asteraceae</taxon>
        <taxon>Asteroideae</taxon>
        <taxon>Heliantheae alliance</taxon>
        <taxon>Heliantheae</taxon>
        <taxon>Ambrosia</taxon>
    </lineage>
</organism>
<dbReference type="GO" id="GO:0071260">
    <property type="term" value="P:cellular response to mechanical stimulus"/>
    <property type="evidence" value="ECO:0007669"/>
    <property type="project" value="TreeGrafter"/>
</dbReference>
<dbReference type="PANTHER" id="PTHR13167">
    <property type="entry name" value="PIEZO-TYPE MECHANOSENSITIVE ION CHANNEL COMPONENT"/>
    <property type="match status" value="1"/>
</dbReference>
<dbReference type="AlphaFoldDB" id="A0AAD5D0B5"/>
<feature type="transmembrane region" description="Helical" evidence="1">
    <location>
        <begin position="63"/>
        <end position="84"/>
    </location>
</feature>
<dbReference type="InterPro" id="IPR027272">
    <property type="entry name" value="Piezo"/>
</dbReference>
<keyword evidence="1" id="KW-0812">Transmembrane</keyword>
<dbReference type="Proteomes" id="UP001206925">
    <property type="component" value="Unassembled WGS sequence"/>
</dbReference>
<keyword evidence="1" id="KW-0472">Membrane</keyword>
<protein>
    <submittedName>
        <fullName evidence="2">Uncharacterized protein</fullName>
    </submittedName>
</protein>
<feature type="non-terminal residue" evidence="2">
    <location>
        <position position="146"/>
    </location>
</feature>
<dbReference type="PANTHER" id="PTHR13167:SF43">
    <property type="entry name" value="PIEZO FAMILY PROTEIN"/>
    <property type="match status" value="1"/>
</dbReference>
<dbReference type="GO" id="GO:0042391">
    <property type="term" value="P:regulation of membrane potential"/>
    <property type="evidence" value="ECO:0007669"/>
    <property type="project" value="TreeGrafter"/>
</dbReference>
<evidence type="ECO:0000313" key="3">
    <source>
        <dbReference type="Proteomes" id="UP001206925"/>
    </source>
</evidence>